<evidence type="ECO:0000313" key="4">
    <source>
        <dbReference type="Proteomes" id="UP000192257"/>
    </source>
</evidence>
<comment type="caution">
    <text evidence="3">The sequence shown here is derived from an EMBL/GenBank/DDBJ whole genome shotgun (WGS) entry which is preliminary data.</text>
</comment>
<accession>A0A1X0P293</accession>
<evidence type="ECO:0000313" key="3">
    <source>
        <dbReference type="EMBL" id="ORC90649.1"/>
    </source>
</evidence>
<dbReference type="Gene3D" id="1.10.287.1490">
    <property type="match status" value="1"/>
</dbReference>
<protein>
    <submittedName>
        <fullName evidence="3">Uncharacterized protein</fullName>
    </submittedName>
</protein>
<dbReference type="EMBL" id="NBCO01000008">
    <property type="protein sequence ID" value="ORC90649.1"/>
    <property type="molecule type" value="Genomic_DNA"/>
</dbReference>
<dbReference type="GeneID" id="39984092"/>
<name>A0A1X0P293_9TRYP</name>
<sequence length="719" mass="83233">MSMLACFTSLSNLITVAPSELQAQYYAAVESCEVAEQAEAAAKKEWHEKSALLLKAEVNTKKRYLGHAECWKAQVALLEKIEQRYAAEYEGCLCYRDCMKHKHGADSKKAQIAQHRAELARTMEFVCTEGSPYWTKWNKLSTKASWVLDQLKAEGYDNIADELFRTKKAFCDRIEKESNSEAFRNARNAAGEALDKWEQENDRAAWNKAKRTYDAELAKWNEFIPKGEQYAKELEETINSCIKSFAPISELLSHHIGKSVVELQEEAKQDPHAAKDLELLKKYDAAAKIYQVTNKAEAAAKKERDEKRTLAEGTQKGTKEDYLAWAEKQKAEITFLEKKEQRCGAEYAVYGRYADFMKHEHGAASKKAQKAQYRAELSRTREFVCTESSPYWIKWYKLSTKASWVYHQLKAEGSDNCADELKRHVEAFWNRIKEFNGEAFCTARNLAVEALNKWEQENDYTGWNEAKRTYDAALAKWNNFKPKGELYAKELEEQICKCVQNYSTVHAIVHDYEISALKDELEQKDQQIGALMDQLGWKGQKIDDLEDKLGQRDHEIALLKDELGRNSHQTDGLENELGRKGQEIAALSDELDQQSRENDILYGRIGELERTVGEMRTWIQSLIHMNQSSISWQYKQLEELEALARTTLEQEWQHWSEKTMYSHAHLVNWIQERIAEMTALEEEEATTRNKYKHEFYDSIKEIERVRFALGVVLSGWILE</sequence>
<dbReference type="AlphaFoldDB" id="A0A1X0P293"/>
<keyword evidence="4" id="KW-1185">Reference proteome</keyword>
<dbReference type="Proteomes" id="UP000192257">
    <property type="component" value="Unassembled WGS sequence"/>
</dbReference>
<keyword evidence="1" id="KW-0175">Coiled coil</keyword>
<feature type="signal peptide" evidence="2">
    <location>
        <begin position="1"/>
        <end position="18"/>
    </location>
</feature>
<keyword evidence="2" id="KW-0732">Signal</keyword>
<proteinExistence type="predicted"/>
<organism evidence="3 4">
    <name type="scientific">Trypanosoma theileri</name>
    <dbReference type="NCBI Taxonomy" id="67003"/>
    <lineage>
        <taxon>Eukaryota</taxon>
        <taxon>Discoba</taxon>
        <taxon>Euglenozoa</taxon>
        <taxon>Kinetoplastea</taxon>
        <taxon>Metakinetoplastina</taxon>
        <taxon>Trypanosomatida</taxon>
        <taxon>Trypanosomatidae</taxon>
        <taxon>Trypanosoma</taxon>
    </lineage>
</organism>
<feature type="coiled-coil region" evidence="1">
    <location>
        <begin position="514"/>
        <end position="597"/>
    </location>
</feature>
<dbReference type="RefSeq" id="XP_028884715.1">
    <property type="nucleotide sequence ID" value="XM_029024312.1"/>
</dbReference>
<reference evidence="3 4" key="1">
    <citation type="submission" date="2017-03" db="EMBL/GenBank/DDBJ databases">
        <title>An alternative strategy for trypanosome survival in the mammalian bloodstream revealed through genome and transcriptome analysis of the ubiquitous bovine parasite Trypanosoma (Megatrypanum) theileri.</title>
        <authorList>
            <person name="Kelly S."/>
            <person name="Ivens A."/>
            <person name="Mott A."/>
            <person name="O'Neill E."/>
            <person name="Emms D."/>
            <person name="Macleod O."/>
            <person name="Voorheis P."/>
            <person name="Matthews J."/>
            <person name="Matthews K."/>
            <person name="Carrington M."/>
        </authorList>
    </citation>
    <scope>NUCLEOTIDE SEQUENCE [LARGE SCALE GENOMIC DNA]</scope>
    <source>
        <strain evidence="3">Edinburgh</strain>
    </source>
</reference>
<dbReference type="STRING" id="67003.A0A1X0P293"/>
<feature type="chain" id="PRO_5013207744" evidence="2">
    <location>
        <begin position="19"/>
        <end position="719"/>
    </location>
</feature>
<evidence type="ECO:0000256" key="2">
    <source>
        <dbReference type="SAM" id="SignalP"/>
    </source>
</evidence>
<gene>
    <name evidence="3" type="ORF">TM35_000084470</name>
</gene>
<dbReference type="VEuPathDB" id="TriTrypDB:TM35_000084470"/>
<evidence type="ECO:0000256" key="1">
    <source>
        <dbReference type="SAM" id="Coils"/>
    </source>
</evidence>